<dbReference type="Proteomes" id="UP001244563">
    <property type="component" value="Unassembled WGS sequence"/>
</dbReference>
<dbReference type="SUPFAM" id="SSF55729">
    <property type="entry name" value="Acyl-CoA N-acyltransferases (Nat)"/>
    <property type="match status" value="1"/>
</dbReference>
<accession>A0ABT9TML4</accession>
<dbReference type="Gene3D" id="3.40.630.30">
    <property type="match status" value="1"/>
</dbReference>
<dbReference type="EMBL" id="JAUSSW010000006">
    <property type="protein sequence ID" value="MDQ0102891.1"/>
    <property type="molecule type" value="Genomic_DNA"/>
</dbReference>
<reference evidence="2 3" key="1">
    <citation type="submission" date="2023-07" db="EMBL/GenBank/DDBJ databases">
        <title>Sorghum-associated microbial communities from plants grown in Nebraska, USA.</title>
        <authorList>
            <person name="Schachtman D."/>
        </authorList>
    </citation>
    <scope>NUCLEOTIDE SEQUENCE [LARGE SCALE GENOMIC DNA]</scope>
    <source>
        <strain evidence="2 3">CC523</strain>
    </source>
</reference>
<proteinExistence type="predicted"/>
<comment type="caution">
    <text evidence="2">The sequence shown here is derived from an EMBL/GenBank/DDBJ whole genome shotgun (WGS) entry which is preliminary data.</text>
</comment>
<organism evidence="2 3">
    <name type="scientific">Paenarthrobacter nicotinovorans</name>
    <name type="common">Arthrobacter nicotinovorans</name>
    <dbReference type="NCBI Taxonomy" id="29320"/>
    <lineage>
        <taxon>Bacteria</taxon>
        <taxon>Bacillati</taxon>
        <taxon>Actinomycetota</taxon>
        <taxon>Actinomycetes</taxon>
        <taxon>Micrococcales</taxon>
        <taxon>Micrococcaceae</taxon>
        <taxon>Paenarthrobacter</taxon>
    </lineage>
</organism>
<evidence type="ECO:0000313" key="3">
    <source>
        <dbReference type="Proteomes" id="UP001244563"/>
    </source>
</evidence>
<protein>
    <submittedName>
        <fullName evidence="2">Acetyltransferase</fullName>
    </submittedName>
</protein>
<gene>
    <name evidence="2" type="ORF">J2T10_002544</name>
</gene>
<dbReference type="PANTHER" id="PTHR39173">
    <property type="entry name" value="ACETYLTRANSFERASE"/>
    <property type="match status" value="1"/>
</dbReference>
<sequence>MFTLVAPDASFYQSFTESHSEWDGAHQDGAGLFPGDDVTSQEGFERWVRKLLDAERAFEKDGIVPCTFRWITEGPRYVGSIAFRHYLTPALLNSGGHIGYGVRPSDRGRGAASWALQELCAHLAARGEPDRVLLTCDDSNAASAKTIERAGGLLEDARTDADGRLFRRYWIDLQAVHVPVTKPC</sequence>
<dbReference type="PANTHER" id="PTHR39173:SF1">
    <property type="entry name" value="ACETYLTRANSFERASE"/>
    <property type="match status" value="1"/>
</dbReference>
<dbReference type="InterPro" id="IPR016181">
    <property type="entry name" value="Acyl_CoA_acyltransferase"/>
</dbReference>
<keyword evidence="3" id="KW-1185">Reference proteome</keyword>
<dbReference type="Pfam" id="PF13302">
    <property type="entry name" value="Acetyltransf_3"/>
    <property type="match status" value="1"/>
</dbReference>
<evidence type="ECO:0000259" key="1">
    <source>
        <dbReference type="PROSITE" id="PS51186"/>
    </source>
</evidence>
<dbReference type="RefSeq" id="WP_306878431.1">
    <property type="nucleotide sequence ID" value="NZ_JAUSSW010000006.1"/>
</dbReference>
<dbReference type="PROSITE" id="PS51186">
    <property type="entry name" value="GNAT"/>
    <property type="match status" value="1"/>
</dbReference>
<feature type="domain" description="N-acetyltransferase" evidence="1">
    <location>
        <begin position="31"/>
        <end position="184"/>
    </location>
</feature>
<dbReference type="InterPro" id="IPR000182">
    <property type="entry name" value="GNAT_dom"/>
</dbReference>
<name>A0ABT9TML4_PAENI</name>
<evidence type="ECO:0000313" key="2">
    <source>
        <dbReference type="EMBL" id="MDQ0102891.1"/>
    </source>
</evidence>